<keyword evidence="10" id="KW-1185">Reference proteome</keyword>
<accession>A0A1T5AKZ7</accession>
<dbReference type="CDD" id="cd00130">
    <property type="entry name" value="PAS"/>
    <property type="match status" value="2"/>
</dbReference>
<dbReference type="Pfam" id="PF02518">
    <property type="entry name" value="HATPase_c"/>
    <property type="match status" value="1"/>
</dbReference>
<dbReference type="SMART" id="SM00091">
    <property type="entry name" value="PAS"/>
    <property type="match status" value="2"/>
</dbReference>
<evidence type="ECO:0000259" key="7">
    <source>
        <dbReference type="PROSITE" id="PS50112"/>
    </source>
</evidence>
<keyword evidence="4" id="KW-0808">Transferase</keyword>
<reference evidence="10" key="1">
    <citation type="submission" date="2017-02" db="EMBL/GenBank/DDBJ databases">
        <authorList>
            <person name="Varghese N."/>
            <person name="Submissions S."/>
        </authorList>
    </citation>
    <scope>NUCLEOTIDE SEQUENCE [LARGE SCALE GENOMIC DNA]</scope>
    <source>
        <strain evidence="10">DSM 23405</strain>
    </source>
</reference>
<dbReference type="PROSITE" id="PS50113">
    <property type="entry name" value="PAC"/>
    <property type="match status" value="1"/>
</dbReference>
<dbReference type="InterPro" id="IPR029016">
    <property type="entry name" value="GAF-like_dom_sf"/>
</dbReference>
<feature type="domain" description="PAS" evidence="7">
    <location>
        <begin position="188"/>
        <end position="261"/>
    </location>
</feature>
<feature type="domain" description="Histidine kinase" evidence="6">
    <location>
        <begin position="469"/>
        <end position="684"/>
    </location>
</feature>
<dbReference type="InterPro" id="IPR052162">
    <property type="entry name" value="Sensor_kinase/Photoreceptor"/>
</dbReference>
<evidence type="ECO:0000313" key="9">
    <source>
        <dbReference type="EMBL" id="SKB35477.1"/>
    </source>
</evidence>
<dbReference type="Gene3D" id="3.30.565.10">
    <property type="entry name" value="Histidine kinase-like ATPase, C-terminal domain"/>
    <property type="match status" value="1"/>
</dbReference>
<comment type="catalytic activity">
    <reaction evidence="1">
        <text>ATP + protein L-histidine = ADP + protein N-phospho-L-histidine.</text>
        <dbReference type="EC" id="2.7.13.3"/>
    </reaction>
</comment>
<dbReference type="InterPro" id="IPR035965">
    <property type="entry name" value="PAS-like_dom_sf"/>
</dbReference>
<evidence type="ECO:0000256" key="2">
    <source>
        <dbReference type="ARBA" id="ARBA00012438"/>
    </source>
</evidence>
<dbReference type="AlphaFoldDB" id="A0A1T5AKZ7"/>
<evidence type="ECO:0000259" key="6">
    <source>
        <dbReference type="PROSITE" id="PS50109"/>
    </source>
</evidence>
<dbReference type="InterPro" id="IPR000700">
    <property type="entry name" value="PAS-assoc_C"/>
</dbReference>
<dbReference type="PROSITE" id="PS50112">
    <property type="entry name" value="PAS"/>
    <property type="match status" value="1"/>
</dbReference>
<keyword evidence="5" id="KW-0418">Kinase</keyword>
<dbReference type="EMBL" id="FUYY01000001">
    <property type="protein sequence ID" value="SKB35477.1"/>
    <property type="molecule type" value="Genomic_DNA"/>
</dbReference>
<dbReference type="SMART" id="SM00387">
    <property type="entry name" value="HATPase_c"/>
    <property type="match status" value="1"/>
</dbReference>
<dbReference type="SUPFAM" id="SSF55781">
    <property type="entry name" value="GAF domain-like"/>
    <property type="match status" value="1"/>
</dbReference>
<dbReference type="InterPro" id="IPR013655">
    <property type="entry name" value="PAS_fold_3"/>
</dbReference>
<evidence type="ECO:0000259" key="8">
    <source>
        <dbReference type="PROSITE" id="PS50113"/>
    </source>
</evidence>
<dbReference type="STRING" id="241145.SAMN05660776_0661"/>
<dbReference type="Pfam" id="PF13426">
    <property type="entry name" value="PAS_9"/>
    <property type="match status" value="1"/>
</dbReference>
<dbReference type="Gene3D" id="1.10.287.130">
    <property type="match status" value="1"/>
</dbReference>
<dbReference type="InterPro" id="IPR000014">
    <property type="entry name" value="PAS"/>
</dbReference>
<evidence type="ECO:0000256" key="3">
    <source>
        <dbReference type="ARBA" id="ARBA00022553"/>
    </source>
</evidence>
<dbReference type="InterPro" id="IPR003594">
    <property type="entry name" value="HATPase_dom"/>
</dbReference>
<dbReference type="PROSITE" id="PS50109">
    <property type="entry name" value="HIS_KIN"/>
    <property type="match status" value="1"/>
</dbReference>
<proteinExistence type="predicted"/>
<dbReference type="SUPFAM" id="SSF55785">
    <property type="entry name" value="PYP-like sensor domain (PAS domain)"/>
    <property type="match status" value="2"/>
</dbReference>
<dbReference type="EC" id="2.7.13.3" evidence="2"/>
<dbReference type="Gene3D" id="3.30.450.40">
    <property type="match status" value="1"/>
</dbReference>
<dbReference type="SMART" id="SM00086">
    <property type="entry name" value="PAC"/>
    <property type="match status" value="2"/>
</dbReference>
<dbReference type="Proteomes" id="UP000190230">
    <property type="component" value="Unassembled WGS sequence"/>
</dbReference>
<feature type="domain" description="PAC" evidence="8">
    <location>
        <begin position="393"/>
        <end position="444"/>
    </location>
</feature>
<dbReference type="PANTHER" id="PTHR43304">
    <property type="entry name" value="PHYTOCHROME-LIKE PROTEIN CPH1"/>
    <property type="match status" value="1"/>
</dbReference>
<organism evidence="9 10">
    <name type="scientific">Salegentibacter holothuriorum</name>
    <dbReference type="NCBI Taxonomy" id="241145"/>
    <lineage>
        <taxon>Bacteria</taxon>
        <taxon>Pseudomonadati</taxon>
        <taxon>Bacteroidota</taxon>
        <taxon>Flavobacteriia</taxon>
        <taxon>Flavobacteriales</taxon>
        <taxon>Flavobacteriaceae</taxon>
        <taxon>Salegentibacter</taxon>
    </lineage>
</organism>
<dbReference type="PRINTS" id="PR00344">
    <property type="entry name" value="BCTRLSENSOR"/>
</dbReference>
<dbReference type="Gene3D" id="3.30.450.20">
    <property type="entry name" value="PAS domain"/>
    <property type="match status" value="2"/>
</dbReference>
<evidence type="ECO:0000256" key="1">
    <source>
        <dbReference type="ARBA" id="ARBA00000085"/>
    </source>
</evidence>
<dbReference type="PANTHER" id="PTHR43304:SF1">
    <property type="entry name" value="PAC DOMAIN-CONTAINING PROTEIN"/>
    <property type="match status" value="1"/>
</dbReference>
<name>A0A1T5AKZ7_9FLAO</name>
<keyword evidence="3" id="KW-0597">Phosphoprotein</keyword>
<evidence type="ECO:0000256" key="5">
    <source>
        <dbReference type="ARBA" id="ARBA00022777"/>
    </source>
</evidence>
<dbReference type="GO" id="GO:0004673">
    <property type="term" value="F:protein histidine kinase activity"/>
    <property type="evidence" value="ECO:0007669"/>
    <property type="project" value="UniProtKB-EC"/>
</dbReference>
<evidence type="ECO:0000313" key="10">
    <source>
        <dbReference type="Proteomes" id="UP000190230"/>
    </source>
</evidence>
<dbReference type="InterPro" id="IPR005467">
    <property type="entry name" value="His_kinase_dom"/>
</dbReference>
<evidence type="ECO:0000256" key="4">
    <source>
        <dbReference type="ARBA" id="ARBA00022679"/>
    </source>
</evidence>
<dbReference type="InterPro" id="IPR001610">
    <property type="entry name" value="PAC"/>
</dbReference>
<dbReference type="InterPro" id="IPR036890">
    <property type="entry name" value="HATPase_C_sf"/>
</dbReference>
<dbReference type="SUPFAM" id="SSF55874">
    <property type="entry name" value="ATPase domain of HSP90 chaperone/DNA topoisomerase II/histidine kinase"/>
    <property type="match status" value="1"/>
</dbReference>
<gene>
    <name evidence="9" type="ORF">SAMN05660776_0661</name>
</gene>
<dbReference type="NCBIfam" id="TIGR00229">
    <property type="entry name" value="sensory_box"/>
    <property type="match status" value="2"/>
</dbReference>
<protein>
    <recommendedName>
        <fullName evidence="2">histidine kinase</fullName>
        <ecNumber evidence="2">2.7.13.3</ecNumber>
    </recommendedName>
</protein>
<sequence length="685" mass="79184">MPPNPTISMSTNILFNCDPQRVKEVSRYNLSTNINEEDLNFLSSMAAEICKTKSALVSLIAQDTQWIKASHGMELEVREFPREFTFCNHTIANLNGVTIVEDAREDERFKNNSFVKGENPVIFYSGVPLINEKGFAVGTLCAVDSKPGKLSSLQQERLKKLSEQVMKSLELKRKTVELERLNDNLIQERKKYQYVTEGTETATFEWSIKKDKLVFNNVWQKLSGYEQAYFKGKGIEYWESLVHPEDIGMVQQRLKDHFNGDEKIFSCEFRFKHQTGKWIWISSQGKVFTWGRKNKPIKMYGLHQDVTIKKEKEFETLYRQNLLDALYQLSPLGIALNDYETGKFLEVNSKLVAPTGYSKKEFINLSYWDLTPEEYANSEAEQIKQLDKVGFYGPYEKEYIKSDGTRYPVLLKGVLTYDATGKKRIWSFVEDISERKQEEKVKEERLGRIQKLLNITENQNERLKNFAHIVSHNLRSHSSGISLLLEFLLDSHKSLNEDESFKHLKNASRNLDTTIQDLNEIVEVNISGQQNFQLVNLKTTVSRMIESVYAQLESENVCIQANIPEDLEIYGLRSYIESIVINFITNGIKYKSANRESYIHIEAKKDHIAQTINITFEDNGLGIDLNLHGDRLFKMYKTFHDHKDARGIGLFLTKNQVETMDGKIEVESKVDVGTKFTVKLPYEKN</sequence>
<dbReference type="InterPro" id="IPR004358">
    <property type="entry name" value="Sig_transdc_His_kin-like_C"/>
</dbReference>
<dbReference type="Pfam" id="PF08447">
    <property type="entry name" value="PAS_3"/>
    <property type="match status" value="1"/>
</dbReference>